<evidence type="ECO:0000256" key="1">
    <source>
        <dbReference type="SAM" id="SignalP"/>
    </source>
</evidence>
<gene>
    <name evidence="2" type="ORF">AMSG_11683</name>
</gene>
<dbReference type="eggNOG" id="ENOG502S8XK">
    <property type="taxonomic scope" value="Eukaryota"/>
</dbReference>
<protein>
    <submittedName>
        <fullName evidence="2">Uncharacterized protein</fullName>
    </submittedName>
</protein>
<name>A0A0L0DWU1_THETB</name>
<reference evidence="2 3" key="1">
    <citation type="submission" date="2010-05" db="EMBL/GenBank/DDBJ databases">
        <title>The Genome Sequence of Thecamonas trahens ATCC 50062.</title>
        <authorList>
            <consortium name="The Broad Institute Genome Sequencing Platform"/>
            <person name="Russ C."/>
            <person name="Cuomo C."/>
            <person name="Shea T."/>
            <person name="Young S.K."/>
            <person name="Zeng Q."/>
            <person name="Koehrsen M."/>
            <person name="Haas B."/>
            <person name="Borodovsky M."/>
            <person name="Guigo R."/>
            <person name="Alvarado L."/>
            <person name="Berlin A."/>
            <person name="Bochicchio J."/>
            <person name="Borenstein D."/>
            <person name="Chapman S."/>
            <person name="Chen Z."/>
            <person name="Freedman E."/>
            <person name="Gellesch M."/>
            <person name="Goldberg J."/>
            <person name="Griggs A."/>
            <person name="Gujja S."/>
            <person name="Heilman E."/>
            <person name="Heiman D."/>
            <person name="Hepburn T."/>
            <person name="Howarth C."/>
            <person name="Jen D."/>
            <person name="Larson L."/>
            <person name="Mehta T."/>
            <person name="Park D."/>
            <person name="Pearson M."/>
            <person name="Roberts A."/>
            <person name="Saif S."/>
            <person name="Shenoy N."/>
            <person name="Sisk P."/>
            <person name="Stolte C."/>
            <person name="Sykes S."/>
            <person name="Thomson T."/>
            <person name="Walk T."/>
            <person name="White J."/>
            <person name="Yandava C."/>
            <person name="Burger G."/>
            <person name="Gray M.W."/>
            <person name="Holland P.W.H."/>
            <person name="King N."/>
            <person name="Lang F.B.F."/>
            <person name="Roger A.J."/>
            <person name="Ruiz-Trillo I."/>
            <person name="Lander E."/>
            <person name="Nusbaum C."/>
        </authorList>
    </citation>
    <scope>NUCLEOTIDE SEQUENCE [LARGE SCALE GENOMIC DNA]</scope>
    <source>
        <strain evidence="2 3">ATCC 50062</strain>
    </source>
</reference>
<keyword evidence="1" id="KW-0732">Signal</keyword>
<evidence type="ECO:0000313" key="3">
    <source>
        <dbReference type="Proteomes" id="UP000054408"/>
    </source>
</evidence>
<dbReference type="GeneID" id="25569598"/>
<dbReference type="EMBL" id="GL349440">
    <property type="protein sequence ID" value="KNC56008.1"/>
    <property type="molecule type" value="Genomic_DNA"/>
</dbReference>
<dbReference type="Proteomes" id="UP000054408">
    <property type="component" value="Unassembled WGS sequence"/>
</dbReference>
<accession>A0A0L0DWU1</accession>
<keyword evidence="3" id="KW-1185">Reference proteome</keyword>
<organism evidence="2 3">
    <name type="scientific">Thecamonas trahens ATCC 50062</name>
    <dbReference type="NCBI Taxonomy" id="461836"/>
    <lineage>
        <taxon>Eukaryota</taxon>
        <taxon>Apusozoa</taxon>
        <taxon>Apusomonadida</taxon>
        <taxon>Apusomonadidae</taxon>
        <taxon>Thecamonas</taxon>
    </lineage>
</organism>
<dbReference type="OrthoDB" id="10693364at2759"/>
<dbReference type="RefSeq" id="XP_013761222.1">
    <property type="nucleotide sequence ID" value="XM_013905768.1"/>
</dbReference>
<evidence type="ECO:0000313" key="2">
    <source>
        <dbReference type="EMBL" id="KNC56008.1"/>
    </source>
</evidence>
<proteinExistence type="predicted"/>
<feature type="chain" id="PRO_5005537842" evidence="1">
    <location>
        <begin position="23"/>
        <end position="5325"/>
    </location>
</feature>
<feature type="signal peptide" evidence="1">
    <location>
        <begin position="1"/>
        <end position="22"/>
    </location>
</feature>
<sequence length="5325" mass="536977">MQARFLRVVHLVALPFASFVPSQPPVDVTALGAAVLAANGGAPGSPVVITTTPYFADGTDPTTSTDPPIAGAATTLTVTPRDVEVTARLSAASWTLGPSAPQTYTVAVDVPDGVVTGSLNITIPLPAGLVLTGPPTASAGVVTSAPTVSGVPLDGTHVAIIVEAGNIVGTPGGPEFTLIVPFAVDCIDGSGLPWLDPESSVDAASIVFPDPRADLASSSSIVAAGPSATLESLILRAPTPAISTDVGATGVTPGDILASVFTFDVSDCVALELDIDATIADGVSYVPSPPPTLSLDGGATTSPLASGPNGLSVDISRIGNDANPATDGTTSFAYNLTDALAVLGASSAGFIPGPVTGGSLVTSVQVATTYTDSPVSGGRLAPGDTLTLASTAVFRIVNASTGAPRSPWLPGGNPGWTTSVRTTAISETALYAANDVVCYPCTSLSTLAPGSNITFSMRYTVPMGVSPSLDLVAYLPTPVFDTSVLASSPYLASAVPSALPPPLGGFQLGPFDSMYNGGIGADAVPNVTVDASNVVTFSFPYMELNTTGEYEINVLVTVAVGTTPLPDLSPFLIVTQSSSGASFSSTDLSVRFGEPELVLHKGILGVDDGTPIKAAHFAGAVPATPGLPSPDPATVRAAAANPSNACSLLSAGMAVTSGDVAASPLDTAGLVDLDAGDLVVFAIVVENVGHAHAYDVRLSDGLPADFELVAECVLASDGSAFPHTGSLFGPSGIELADSITAGALRQGRDLNSTLATDGSNIAVALVVARASNTTCPGDAPQPGAAAAVTRYSNSEGGGNFIGNVVSSLSASSGPLALRTPTAVIALVSTSLPETSGLEVTAGEMVIVELVLSPFEGTLPAMVSYFTGGGSANSVVESASLLAGPGLDHMGLTPATAAGALAGNQFGPVELFNRGDNVLNGSDVVALSAQLRVVSSLTTATFAITGVFDYKPSLAGPATDGIVFTVVAPSLTVALDVPSGFVDANDVIPVVVTIDDAVASSGPAYETLVTVTVDAKLALNSLLGGWPAANVTLVSPQIALVALGTRLPSDPPVVLTLNATVANNVNATEALALSVQLDYLSAPNASVATPYLATATGMLTVGQPEAVSIVYDGSSEATTVPPATAIGETVAFSGLIRVHEGVTSSMSLVVSSTCITTIDTAAVWFDETVLSASDAVSGTLASAGSIFLGDVTNTADNAVDTRDELVINGTLHLVDAGGNTNNDACDVVATASWVPDSGVPSSSVALFAVDVVEPILAASLTMSPSTGDAGNWVTVSASVAHVGGSRSSAHNLTLVVALPHQLELVPRSAVVSAPGAPDVQVVFFNATHVVAEVGRLDGPPAAAASLLFMSVITNSSLPASVGTATVAATYHSVSHASTRRRYEAVDSAVLSVVSPTDARMATLSTSLTETGLSQHDMTNWDLAVGETADVNTTVVLSEGTMPLTVSVDFGLAAGRVEIVHTEVIALGASISGSALSLGAAASATTTDTATYAFGTITNTGDNVLDAGDSVVVLTRVRALDVPVNVDGTAISAASTADFGSGTLVASESFDVVAPLLTFDLAQSITTGDAGDNVTFTVTVDHAGASTAAAYALNATSLFNIEYALFSGSVTTTSGTVVSGNNAGDASVHVLIPTFDLGTGPITITYVAALTDFVSPHQTTWHASALEYGTSPEAAVARTLATADNETIVVDDPYEARMATLATSLPGSGLAEHVATAWDLSIGETADVNTTVVLSEGTMPLTVSVDFGLAAGRVEIVHTEVAALGASISGSALSLGAAASATTTDTATYAFGTITNTGDNVLDAGDSVVVLTRVRALDVPVNVDGTAISAASTVDFGSSSLTASESFDVVAPLLTFDLAQSITTGDAGDNVTFTVTVDHAGASTAAAYALNATSLFNIEYALFSGSVTTTSGTVVSGNNAGDASVHVLIPTFDLGTGPITITYVAALTDFVSPHQTTWHASALEYGTSPEAAVARTLATADNETIVVDDPYEARMATLATSLPGSGLAEHVATAWDLSIGETADVNTTVVLSEGTMPLTVSVDFGLAAGRVEIVHTEVAALGASISGSALSLGAAASATTTDTATYAFGTITNTGDNVLDAGDSVVVLTRVRALDVPVNVDGTAISAASTVDFGSSSLTASESFDVVAPLLTFDLAQSITTGDAGDNVTFTVTVDHAGASTAAAYALNATSLFNIEYALFSGSVTTTSGTVVSGNNAGDASVHVLIPTFDLGTGPITITYVAALTDFVSPHQTTWHASALEYGTSPEAAVARTLATADNETIVVDDPYEARMATLSTSLTETGLSQHGMTNWDLAVGETADVNTTVVLSEGTMPLTVSVDFGLAAGRVEIVHTEVAALGASISGSALSLGAAASATTTDTATYAFGTITNTGDNVLDAGDSVVVLTRVRALDVPVNVDGTAISAASTVDFGSSSLTASESFDVVAPLLTFDLAQSITTGDAGDNVTFTVTVDHAGASTAAAYALNATSLFNIEYALFSGSVTTTSGTVVSGNNAGDASVHVLIPTFDLGTGPITITYVAALTDFVSPHQTTWHASALEYGTSPEAAVARTLATADNETIVVDDPYEARMATLSTSLTETGLSQHDMTNWDLAVGETADVNTTVVLSEGTMPLTVSVDFGLAAGRVEIVHTEVAALGASISGSALTSTVDFGSGTLVASESFDVVAPLLTFDLAQSITTGDAGDNVTFTVTVDHAGASTAAAYALNATSLFNIEYALFSGSVTTTSGTVVSGNNAGDASVHVLIPTFDLGTGPITITYVAALTDFVSPHQTTWHASALEYDTSPEAAVARTLAAADNETIVVDDPYEARMATLSTSLTETGLSQHGMINWDLAVGETADVNTTVVLSEGTMPLTVSVDFGLAAGRVEIVHTEVAALGASISGSALSLGAAASATTTDTATYAFGTITNTGDNVLDAGDVVVVLTRVRALDVPVNVDGTAISAASTVDFGSGTLVASESFDVVAPLLTFDLAQSITTGDAGDNVTFTVTVDHAGASTAAAYALNATSLFNIEYALFSGSVTTTSGTVVSGNNAGDASVHVLIPTFDLGTGPITITYVAALTDFVSPHQTTWHASALEYGTSPEAAVARTLAAADNETIVVDDPYEARMATLSTSLTETGLSQHGMTNWDLAVGETADVNTTVVLSEGTMPLTVSVDFGLAAGRVEIVHTEVAALGASISGSALSLGAAASATTTDTATYAFGTITNTGDNVLDAGDVVVVLTRVRALDVPVNVDGTAISAASTVDFGSCTLVASESFDVVAPPPHVRLAQSITTADNETIVVDDPYEARMATLATSLPGSGLAEHVATAWDLSIGETADVNTTVVLSEGTMPLTVSVDFGLAAGRVEIVHTEVAALGASISGSALSLGAAASATTTDTATYAFGTITNTGDNVLDAGDSVVVLTRVRALDVPVNVDGTAISAASTVDFGSSSLTASESFDVVAPLLTFDLAQSITTGDAGDNVTFTVTVDHAGASTAAAYALNATSLFNIEYALFSGSVTTTSGTVVSGNNAGDASVHVLIPTFDLGTGPITITYVAALTDFVSPHQTTWHASALEYDTSPEAAVARTLAAADNETIVVDDPYEARMATLATSLPESGTAQYVSTNWDLAVGETADINTTVVLSEGTLPLTVDVTVDIGALVVETEVMVVGYSLSGSSLSAGDIATSFGASSATFDFGTVINTGDNVVDDGDIVVMRIRVLIVDIVAITPGSMISTVATANYGTGLLVAQETFDMVQPALLYNVAQAITTGDAGDNVTFTITVDHAGASTAAAYALNATSLFNIEYALFSGSVTTTSGTVVSGNNAGDASVHVLIPTFDLGTGPITITYVAALTDFVSPHQTTWHASALEYDTSPEAAVARTLAAADNETIVVDDPYEARMATLSTSLTETGLSQHDMTNWDLAVGETADVNTTVVLSEGTMPLTISVDFGLAAGRVEIVHTEVAALGASISGSALSLGAAASATTTDTATYAFGTITNTGDNVLDAGDSVVVLTRVRALDVPVNVDGTAISAASTVDFGSSSLTASESFDVVAPLLTFDLAQSITTGDAGDNVTFTVTVDHAGASTAAAYALNATSLFNIEYALFSGSITTTSGTVVSGNNAGDASVHVLIPTFDLGTGPITITYVAALTDFVSPHQTTWHASALEYGTSPEAAVARTLAAADNETIVVDDPYEARMATLATSLPESGTAEHVATAWDLSIGETADVNTTVVLSEGTMPLTVSVDFGLAAGRVEIVHTEVAALGASISGSVLSLGAAASATTTDTATYAFGTITNTGDNVLGAGDVVVVLTRVRALDVPVNVDATVISAASTVDFGSSSLTASESFDVVAPLLTFDLAQSITTGDAGDNVTFTVTVDHAGASTAAAYALNATSLFNIEYALFSGSVTTTSGTVVSGNNAGDASVHVLIPTFDLGTGPITITYVAALTDFVSPHQTTWHASALEYGTSPEAAVARTLAAADNETIVVDDPYEARMATLATSLPGSGLAEHVATAWDLHAAGRVEIVHTEVTALGASISGSVLSLGAAASATTTDTATYAFGTITNTGDNVLDAGDVVVVLTRVRALDVPVNIDDTAISAASTVDFGSGTLVASESFDVVAPLLTFDLAQSITTGDAGDNVTFTISVDHAEISTAASYLVNISVALPPTQLVLDPLSVVASTGLVSLTPTSLLVSIPSFALTFGRHTIVYTAVISDAATPLQNITHVAVLDYASSARGDRRYTVSDAVSVSVDPLAANATLAVAATSVADVREPVRLVGERVFFNLTATLPEGSMSFALVLSASDAAPLIFVAASVSRVGHSLAPTSLLASGDLPTAASDHDLLFDFGVVTNIGDNVVNDDDRVVLAIEAYVPDNIAAANSGAGWLNATAHFGSVVRSLQNDFVVADSPAVDLHVATNVTAGADGNDAVAFTVTVDNNHPLASAPLFGFNLSIPMDDGLFEYVPGTFASSLADVALVAPSLPSVLVFATSHDTALAYGSSLNISFVLRLTSSVTPLANISRELRALWTSVPRLDHPAHRTHSATVVSPIVPVAAHGLAFNLSSSSFAETWPDSTLAIGENFVLTATFDLAESTTNLTFVVHAPSGVALLGAAVRSIGSGVFSPVLVPGSSPSQLSDSTAAFVFGHLVVAGDTAATSIVIDIFAAVNADSAVLLPGATVVGEILSEQHVAVALDLTFVQPLLELSPLACSPAVYDAGDVITCSVDIAHALGSSAPATNITLYSPSIDTLDFSPHGATALDLALDLPLTLVEAVRTVVFSATATMATSPGLNVSIPLAANYSSVPLPAPAARIAVADAPAHVRTFSLAPQPT</sequence>